<proteinExistence type="predicted"/>
<organism evidence="1 2">
    <name type="scientific">Dehalococcoides mccartyi</name>
    <dbReference type="NCBI Taxonomy" id="61435"/>
    <lineage>
        <taxon>Bacteria</taxon>
        <taxon>Bacillati</taxon>
        <taxon>Chloroflexota</taxon>
        <taxon>Dehalococcoidia</taxon>
        <taxon>Dehalococcoidales</taxon>
        <taxon>Dehalococcoidaceae</taxon>
        <taxon>Dehalococcoides</taxon>
    </lineage>
</organism>
<comment type="caution">
    <text evidence="1">The sequence shown here is derived from an EMBL/GenBank/DDBJ whole genome shotgun (WGS) entry which is preliminary data.</text>
</comment>
<name>A0A2J1DRC3_9CHLR</name>
<reference evidence="1 2" key="1">
    <citation type="journal article" date="2017" name="FEMS Microbiol. Ecol.">
        <title>Reconstructed genomes of novel Dehalococcoides mccartyi strains from 1,2,3,4-tetrachlorodibenzo-p-dioxin-dechlorinating enrichment cultures reveal divergent reductive dehalogenase gene profiles.</title>
        <authorList>
            <person name="Dam H.T."/>
            <person name="Vollmers J."/>
            <person name="Kaster A.K."/>
            <person name="Haggblom M.M."/>
        </authorList>
    </citation>
    <scope>NUCLEOTIDE SEQUENCE [LARGE SCALE GENOMIC DNA]</scope>
    <source>
        <strain evidence="1 2">H1-3-2.001</strain>
    </source>
</reference>
<evidence type="ECO:0000313" key="1">
    <source>
        <dbReference type="EMBL" id="PKH44670.1"/>
    </source>
</evidence>
<evidence type="ECO:0000313" key="2">
    <source>
        <dbReference type="Proteomes" id="UP000233649"/>
    </source>
</evidence>
<dbReference type="AlphaFoldDB" id="A0A2J1DRC3"/>
<feature type="non-terminal residue" evidence="1">
    <location>
        <position position="127"/>
    </location>
</feature>
<gene>
    <name evidence="1" type="ORF">CVH13_01787</name>
</gene>
<dbReference type="Proteomes" id="UP000233649">
    <property type="component" value="Unassembled WGS sequence"/>
</dbReference>
<protein>
    <submittedName>
        <fullName evidence="1">Serine/threonine protein phosphatase</fullName>
    </submittedName>
</protein>
<accession>A0A2J1DRC3</accession>
<sequence>MGILLGPNQGSVNGLLRNGPPTPPNNQVAINAALQSTDSSDAKKITTVKMLDGKWTITTDGAVYNIDTTGTTEDTVKYITNYLTSRGASGSVIKSVTEQIPIITTRESGNVVKKKTSATITDPNDTT</sequence>
<dbReference type="EMBL" id="PHFD01000447">
    <property type="protein sequence ID" value="PKH44670.1"/>
    <property type="molecule type" value="Genomic_DNA"/>
</dbReference>